<dbReference type="InterPro" id="IPR000719">
    <property type="entry name" value="Prot_kinase_dom"/>
</dbReference>
<dbReference type="RefSeq" id="WP_408080139.1">
    <property type="nucleotide sequence ID" value="NZ_JBELQC010000003.1"/>
</dbReference>
<comment type="caution">
    <text evidence="3">The sequence shown here is derived from an EMBL/GenBank/DDBJ whole genome shotgun (WGS) entry which is preliminary data.</text>
</comment>
<feature type="domain" description="Protein kinase" evidence="2">
    <location>
        <begin position="17"/>
        <end position="323"/>
    </location>
</feature>
<evidence type="ECO:0000313" key="3">
    <source>
        <dbReference type="EMBL" id="MFL9842457.1"/>
    </source>
</evidence>
<proteinExistence type="predicted"/>
<feature type="region of interest" description="Disordered" evidence="1">
    <location>
        <begin position="341"/>
        <end position="402"/>
    </location>
</feature>
<evidence type="ECO:0000313" key="4">
    <source>
        <dbReference type="Proteomes" id="UP001629244"/>
    </source>
</evidence>
<sequence>MSGVTFFAGQDPGARRIRLGERLGEGAAGTVHTVRGQKGVAAKIYHPGKGLDGLERKIDAMLARAPKLPPVDHEGVAYPQIAWPQGKLYDGRGKFAGFLMPEIDFSRSTSLVNLLQRSSRRAEGLSDYYGYRVLVARNLASVFAQLHGAGHHMIDMKPANLRFYPALSWMAVVDADGFSIAGRSRRLPADQVSDEYIAPESWRRKPAELGEPQDLFGLAVIIFQLLNNGLHPFAGSGDASQASDLQSRVLAGLYGYGLTRVDGARPGAASIHKTFRRSTRMLFDRAFTTTDDRPSAAEWRDHLDGLVGMLIPCEAKPLEHAHFGGGCGFCAHEARLLSAAATHRERERRRASARAAARRPVPLHGSGTPGAPWPGAVRRGGGASAAPWGSHPGTAAGSATPRPGSRVAALVSILLPLMALSGVIGGAASFSRDNRGANVESLDDAFAMESSDILSTAPVSLEASEGEAAVASDGCASLSGWIERRLCERPQLAAAERQVSAQFDRAAARRSGWSRRALTDEHLRWLEQQGRCVLMPDPDPCLAKSYAERLAVLQEREAS</sequence>
<dbReference type="Proteomes" id="UP001629244">
    <property type="component" value="Unassembled WGS sequence"/>
</dbReference>
<dbReference type="SUPFAM" id="SSF56112">
    <property type="entry name" value="Protein kinase-like (PK-like)"/>
    <property type="match status" value="1"/>
</dbReference>
<gene>
    <name evidence="3" type="ORF">ABS767_15915</name>
</gene>
<dbReference type="SMART" id="SM00220">
    <property type="entry name" value="S_TKc"/>
    <property type="match status" value="1"/>
</dbReference>
<organism evidence="3 4">
    <name type="scientific">Sphingomonas plantiphila</name>
    <dbReference type="NCBI Taxonomy" id="3163295"/>
    <lineage>
        <taxon>Bacteria</taxon>
        <taxon>Pseudomonadati</taxon>
        <taxon>Pseudomonadota</taxon>
        <taxon>Alphaproteobacteria</taxon>
        <taxon>Sphingomonadales</taxon>
        <taxon>Sphingomonadaceae</taxon>
        <taxon>Sphingomonas</taxon>
    </lineage>
</organism>
<dbReference type="Gene3D" id="1.10.510.10">
    <property type="entry name" value="Transferase(Phosphotransferase) domain 1"/>
    <property type="match status" value="1"/>
</dbReference>
<name>A0ABW8YRA5_9SPHN</name>
<accession>A0ABW8YRA5</accession>
<dbReference type="EMBL" id="JBELQC010000003">
    <property type="protein sequence ID" value="MFL9842457.1"/>
    <property type="molecule type" value="Genomic_DNA"/>
</dbReference>
<evidence type="ECO:0000256" key="1">
    <source>
        <dbReference type="SAM" id="MobiDB-lite"/>
    </source>
</evidence>
<keyword evidence="4" id="KW-1185">Reference proteome</keyword>
<evidence type="ECO:0000259" key="2">
    <source>
        <dbReference type="PROSITE" id="PS50011"/>
    </source>
</evidence>
<dbReference type="PROSITE" id="PS50011">
    <property type="entry name" value="PROTEIN_KINASE_DOM"/>
    <property type="match status" value="1"/>
</dbReference>
<dbReference type="InterPro" id="IPR011009">
    <property type="entry name" value="Kinase-like_dom_sf"/>
</dbReference>
<protein>
    <recommendedName>
        <fullName evidence="2">Protein kinase domain-containing protein</fullName>
    </recommendedName>
</protein>
<reference evidence="3 4" key="1">
    <citation type="submission" date="2024-06" db="EMBL/GenBank/DDBJ databases">
        <authorList>
            <person name="Kaempfer P."/>
            <person name="Viver T."/>
        </authorList>
    </citation>
    <scope>NUCLEOTIDE SEQUENCE [LARGE SCALE GENOMIC DNA]</scope>
    <source>
        <strain evidence="3 4">ST-64</strain>
    </source>
</reference>